<dbReference type="STRING" id="68775.A0A5C3LLB4"/>
<dbReference type="EMBL" id="ML213640">
    <property type="protein sequence ID" value="TFK33884.1"/>
    <property type="molecule type" value="Genomic_DNA"/>
</dbReference>
<dbReference type="OrthoDB" id="2895502at2759"/>
<protein>
    <submittedName>
        <fullName evidence="1">Uncharacterized protein</fullName>
    </submittedName>
</protein>
<accession>A0A5C3LLB4</accession>
<proteinExistence type="predicted"/>
<organism evidence="1 2">
    <name type="scientific">Crucibulum laeve</name>
    <dbReference type="NCBI Taxonomy" id="68775"/>
    <lineage>
        <taxon>Eukaryota</taxon>
        <taxon>Fungi</taxon>
        <taxon>Dikarya</taxon>
        <taxon>Basidiomycota</taxon>
        <taxon>Agaricomycotina</taxon>
        <taxon>Agaricomycetes</taxon>
        <taxon>Agaricomycetidae</taxon>
        <taxon>Agaricales</taxon>
        <taxon>Agaricineae</taxon>
        <taxon>Nidulariaceae</taxon>
        <taxon>Crucibulum</taxon>
    </lineage>
</organism>
<dbReference type="Proteomes" id="UP000308652">
    <property type="component" value="Unassembled WGS sequence"/>
</dbReference>
<gene>
    <name evidence="1" type="ORF">BDQ12DRAFT_400404</name>
</gene>
<name>A0A5C3LLB4_9AGAR</name>
<sequence>MLDTHSHSLFGGPMLDLIMVPDDGGMLEGKWPKAACDTWGPMINQSRQASGVTFAGEFSGSPNHCGLFLRGVGTESTNHNDSSTTIGRTLIVRRSRALGTLSRRALIHLEIGFSGLGRYFGQDRDASLVLLTQPAQRVDSYRRTHHRWGMCWPLPLPYPSMGMGPPMEKGRPDIQHRRLFIVSLPLAAHHSQGSVSRCLSNPTYTNTRSVTIMLVQTYSSVSASVTKSVDG</sequence>
<keyword evidence="2" id="KW-1185">Reference proteome</keyword>
<reference evidence="1 2" key="1">
    <citation type="journal article" date="2019" name="Nat. Ecol. Evol.">
        <title>Megaphylogeny resolves global patterns of mushroom evolution.</title>
        <authorList>
            <person name="Varga T."/>
            <person name="Krizsan K."/>
            <person name="Foldi C."/>
            <person name="Dima B."/>
            <person name="Sanchez-Garcia M."/>
            <person name="Sanchez-Ramirez S."/>
            <person name="Szollosi G.J."/>
            <person name="Szarkandi J.G."/>
            <person name="Papp V."/>
            <person name="Albert L."/>
            <person name="Andreopoulos W."/>
            <person name="Angelini C."/>
            <person name="Antonin V."/>
            <person name="Barry K.W."/>
            <person name="Bougher N.L."/>
            <person name="Buchanan P."/>
            <person name="Buyck B."/>
            <person name="Bense V."/>
            <person name="Catcheside P."/>
            <person name="Chovatia M."/>
            <person name="Cooper J."/>
            <person name="Damon W."/>
            <person name="Desjardin D."/>
            <person name="Finy P."/>
            <person name="Geml J."/>
            <person name="Haridas S."/>
            <person name="Hughes K."/>
            <person name="Justo A."/>
            <person name="Karasinski D."/>
            <person name="Kautmanova I."/>
            <person name="Kiss B."/>
            <person name="Kocsube S."/>
            <person name="Kotiranta H."/>
            <person name="LaButti K.M."/>
            <person name="Lechner B.E."/>
            <person name="Liimatainen K."/>
            <person name="Lipzen A."/>
            <person name="Lukacs Z."/>
            <person name="Mihaltcheva S."/>
            <person name="Morgado L.N."/>
            <person name="Niskanen T."/>
            <person name="Noordeloos M.E."/>
            <person name="Ohm R.A."/>
            <person name="Ortiz-Santana B."/>
            <person name="Ovrebo C."/>
            <person name="Racz N."/>
            <person name="Riley R."/>
            <person name="Savchenko A."/>
            <person name="Shiryaev A."/>
            <person name="Soop K."/>
            <person name="Spirin V."/>
            <person name="Szebenyi C."/>
            <person name="Tomsovsky M."/>
            <person name="Tulloss R.E."/>
            <person name="Uehling J."/>
            <person name="Grigoriev I.V."/>
            <person name="Vagvolgyi C."/>
            <person name="Papp T."/>
            <person name="Martin F.M."/>
            <person name="Miettinen O."/>
            <person name="Hibbett D.S."/>
            <person name="Nagy L.G."/>
        </authorList>
    </citation>
    <scope>NUCLEOTIDE SEQUENCE [LARGE SCALE GENOMIC DNA]</scope>
    <source>
        <strain evidence="1 2">CBS 166.37</strain>
    </source>
</reference>
<evidence type="ECO:0000313" key="2">
    <source>
        <dbReference type="Proteomes" id="UP000308652"/>
    </source>
</evidence>
<evidence type="ECO:0000313" key="1">
    <source>
        <dbReference type="EMBL" id="TFK33884.1"/>
    </source>
</evidence>
<dbReference type="AlphaFoldDB" id="A0A5C3LLB4"/>